<dbReference type="AlphaFoldDB" id="A0A3B3ZS41"/>
<feature type="coiled-coil region" evidence="1">
    <location>
        <begin position="34"/>
        <end position="65"/>
    </location>
</feature>
<dbReference type="STRING" id="409849.ENSPMGP00000007502"/>
<evidence type="ECO:0008006" key="4">
    <source>
        <dbReference type="Google" id="ProtNLM"/>
    </source>
</evidence>
<evidence type="ECO:0000256" key="1">
    <source>
        <dbReference type="SAM" id="Coils"/>
    </source>
</evidence>
<dbReference type="Gene3D" id="3.30.70.1820">
    <property type="entry name" value="L1 transposable element, RRM domain"/>
    <property type="match status" value="1"/>
</dbReference>
<evidence type="ECO:0000313" key="3">
    <source>
        <dbReference type="Proteomes" id="UP000261520"/>
    </source>
</evidence>
<accession>A0A3B3ZS41</accession>
<dbReference type="PANTHER" id="PTHR11505">
    <property type="entry name" value="L1 TRANSPOSABLE ELEMENT-RELATED"/>
    <property type="match status" value="1"/>
</dbReference>
<keyword evidence="3" id="KW-1185">Reference proteome</keyword>
<dbReference type="InterPro" id="IPR004244">
    <property type="entry name" value="Transposase_22"/>
</dbReference>
<reference evidence="2" key="2">
    <citation type="submission" date="2025-09" db="UniProtKB">
        <authorList>
            <consortium name="Ensembl"/>
        </authorList>
    </citation>
    <scope>IDENTIFICATION</scope>
</reference>
<protein>
    <recommendedName>
        <fullName evidence="4">L1 transposable element RRM domain-containing protein</fullName>
    </recommendedName>
</protein>
<sequence>MADTVQVAEQRVEDSSLTVRILQSELKTLREGISADLIIQVENMKEELQKEIAQLRRESKAETAVDKMTAMEKSYETLSKEYKKVWEKCLDLENRSRRQNLRFVGVTEGAEGGDVSRFLAHLLQQVLGADNFESPPLIDRGRPRALLAHMHYYADKEKILRLSREKGGLSYNGAPLYIFPDISPEVSRLRISFNQVKAKLRVIFLFLSLKVEFSKKSITPTPSRGAAIIIKNQYRLLEIK</sequence>
<name>A0A3B3ZS41_9GOBI</name>
<dbReference type="Proteomes" id="UP000261520">
    <property type="component" value="Unplaced"/>
</dbReference>
<proteinExistence type="predicted"/>
<evidence type="ECO:0000313" key="2">
    <source>
        <dbReference type="Ensembl" id="ENSPMGP00000007502.1"/>
    </source>
</evidence>
<organism evidence="2 3">
    <name type="scientific">Periophthalmus magnuspinnatus</name>
    <dbReference type="NCBI Taxonomy" id="409849"/>
    <lineage>
        <taxon>Eukaryota</taxon>
        <taxon>Metazoa</taxon>
        <taxon>Chordata</taxon>
        <taxon>Craniata</taxon>
        <taxon>Vertebrata</taxon>
        <taxon>Euteleostomi</taxon>
        <taxon>Actinopterygii</taxon>
        <taxon>Neopterygii</taxon>
        <taxon>Teleostei</taxon>
        <taxon>Neoteleostei</taxon>
        <taxon>Acanthomorphata</taxon>
        <taxon>Gobiaria</taxon>
        <taxon>Gobiiformes</taxon>
        <taxon>Gobioidei</taxon>
        <taxon>Gobiidae</taxon>
        <taxon>Oxudercinae</taxon>
        <taxon>Periophthalmus</taxon>
    </lineage>
</organism>
<dbReference type="Ensembl" id="ENSPMGT00000007982.1">
    <property type="protein sequence ID" value="ENSPMGP00000007502.1"/>
    <property type="gene ID" value="ENSPMGG00000006222.1"/>
</dbReference>
<keyword evidence="1" id="KW-0175">Coiled coil</keyword>
<reference evidence="2" key="1">
    <citation type="submission" date="2025-08" db="UniProtKB">
        <authorList>
            <consortium name="Ensembl"/>
        </authorList>
    </citation>
    <scope>IDENTIFICATION</scope>
</reference>